<dbReference type="InterPro" id="IPR013761">
    <property type="entry name" value="SAM/pointed_sf"/>
</dbReference>
<name>A0A5E4NCY6_9HEMI</name>
<evidence type="ECO:0000313" key="3">
    <source>
        <dbReference type="Proteomes" id="UP000325440"/>
    </source>
</evidence>
<keyword evidence="3" id="KW-1185">Reference proteome</keyword>
<dbReference type="InterPro" id="IPR001660">
    <property type="entry name" value="SAM"/>
</dbReference>
<organism evidence="2 3">
    <name type="scientific">Cinara cedri</name>
    <dbReference type="NCBI Taxonomy" id="506608"/>
    <lineage>
        <taxon>Eukaryota</taxon>
        <taxon>Metazoa</taxon>
        <taxon>Ecdysozoa</taxon>
        <taxon>Arthropoda</taxon>
        <taxon>Hexapoda</taxon>
        <taxon>Insecta</taxon>
        <taxon>Pterygota</taxon>
        <taxon>Neoptera</taxon>
        <taxon>Paraneoptera</taxon>
        <taxon>Hemiptera</taxon>
        <taxon>Sternorrhyncha</taxon>
        <taxon>Aphidomorpha</taxon>
        <taxon>Aphidoidea</taxon>
        <taxon>Aphididae</taxon>
        <taxon>Lachninae</taxon>
        <taxon>Cinara</taxon>
    </lineage>
</organism>
<gene>
    <name evidence="2" type="ORF">CINCED_3A025509</name>
</gene>
<reference evidence="2 3" key="1">
    <citation type="submission" date="2019-08" db="EMBL/GenBank/DDBJ databases">
        <authorList>
            <person name="Alioto T."/>
            <person name="Alioto T."/>
            <person name="Gomez Garrido J."/>
        </authorList>
    </citation>
    <scope>NUCLEOTIDE SEQUENCE [LARGE SCALE GENOMIC DNA]</scope>
</reference>
<proteinExistence type="predicted"/>
<dbReference type="Proteomes" id="UP000325440">
    <property type="component" value="Unassembled WGS sequence"/>
</dbReference>
<dbReference type="Gene3D" id="1.10.150.50">
    <property type="entry name" value="Transcription Factor, Ets-1"/>
    <property type="match status" value="1"/>
</dbReference>
<dbReference type="PROSITE" id="PS50105">
    <property type="entry name" value="SAM_DOMAIN"/>
    <property type="match status" value="1"/>
</dbReference>
<dbReference type="EMBL" id="CABPRJ010001921">
    <property type="protein sequence ID" value="VVC41548.1"/>
    <property type="molecule type" value="Genomic_DNA"/>
</dbReference>
<evidence type="ECO:0000313" key="2">
    <source>
        <dbReference type="EMBL" id="VVC41548.1"/>
    </source>
</evidence>
<dbReference type="PANTHER" id="PTHR46829:SF1">
    <property type="entry name" value="STERILE ALPHA MOTIF DOMAIN-CONTAINING PROTEIN 15"/>
    <property type="match status" value="1"/>
</dbReference>
<dbReference type="OrthoDB" id="6133291at2759"/>
<protein>
    <submittedName>
        <fullName evidence="2">Sterile alpha motif domain,Sterile alpha motif/pointed domain</fullName>
    </submittedName>
</protein>
<sequence>MAGNALNKLQEPLSWSWSVSDVGDWVQYGLRLPQYVAAFKENCIDGRKLILINCQTLPSINITDFDHMKYISKNVRWLYGLPPDNDRTGIGRRRSIHDIHGQYYEHLVRHDCMIATVRRTTGKTLATAERATSLFDYAQSVGLVSRPRSRSRFDDATGVHLLARLPAAEYLRGGPCEHEDRAVVQLRPQSPPKSGRANDRVKIQTAQTVTTAKRPQVF</sequence>
<evidence type="ECO:0000259" key="1">
    <source>
        <dbReference type="PROSITE" id="PS50105"/>
    </source>
</evidence>
<dbReference type="PANTHER" id="PTHR46829">
    <property type="entry name" value="STERILE ALPHA MOTIF DOMAIN-CONTAINING PROTEIN 15"/>
    <property type="match status" value="1"/>
</dbReference>
<dbReference type="AlphaFoldDB" id="A0A5E4NCY6"/>
<accession>A0A5E4NCY6</accession>
<dbReference type="SUPFAM" id="SSF47769">
    <property type="entry name" value="SAM/Pointed domain"/>
    <property type="match status" value="1"/>
</dbReference>
<dbReference type="Pfam" id="PF00536">
    <property type="entry name" value="SAM_1"/>
    <property type="match status" value="1"/>
</dbReference>
<feature type="domain" description="SAM" evidence="1">
    <location>
        <begin position="17"/>
        <end position="81"/>
    </location>
</feature>